<keyword evidence="3" id="KW-1185">Reference proteome</keyword>
<keyword evidence="1" id="KW-1133">Transmembrane helix</keyword>
<accession>A0A7K1KNH1</accession>
<dbReference type="EMBL" id="WODC01000004">
    <property type="protein sequence ID" value="MUM77587.1"/>
    <property type="molecule type" value="Genomic_DNA"/>
</dbReference>
<evidence type="ECO:0000313" key="3">
    <source>
        <dbReference type="Proteomes" id="UP000461162"/>
    </source>
</evidence>
<reference evidence="2 3" key="1">
    <citation type="submission" date="2019-11" db="EMBL/GenBank/DDBJ databases">
        <title>Pseudodesulfovibrio alkaliphilus, sp. nov., an alkaliphilic sulfate-reducing bacteria from mud volcano of Taman peninsula, Russia.</title>
        <authorList>
            <person name="Frolova A."/>
            <person name="Merkel A.Y."/>
            <person name="Slobodkin A.I."/>
        </authorList>
    </citation>
    <scope>NUCLEOTIDE SEQUENCE [LARGE SCALE GENOMIC DNA]</scope>
    <source>
        <strain evidence="2 3">F-1</strain>
    </source>
</reference>
<evidence type="ECO:0000313" key="2">
    <source>
        <dbReference type="EMBL" id="MUM77587.1"/>
    </source>
</evidence>
<dbReference type="AlphaFoldDB" id="A0A7K1KNH1"/>
<comment type="caution">
    <text evidence="2">The sequence shown here is derived from an EMBL/GenBank/DDBJ whole genome shotgun (WGS) entry which is preliminary data.</text>
</comment>
<keyword evidence="1" id="KW-0472">Membrane</keyword>
<name>A0A7K1KNH1_9BACT</name>
<evidence type="ECO:0000256" key="1">
    <source>
        <dbReference type="SAM" id="Phobius"/>
    </source>
</evidence>
<proteinExistence type="predicted"/>
<protein>
    <recommendedName>
        <fullName evidence="4">Type II secretion system protein GspN</fullName>
    </recommendedName>
</protein>
<organism evidence="2 3">
    <name type="scientific">Pseudodesulfovibrio alkaliphilus</name>
    <dbReference type="NCBI Taxonomy" id="2661613"/>
    <lineage>
        <taxon>Bacteria</taxon>
        <taxon>Pseudomonadati</taxon>
        <taxon>Thermodesulfobacteriota</taxon>
        <taxon>Desulfovibrionia</taxon>
        <taxon>Desulfovibrionales</taxon>
        <taxon>Desulfovibrionaceae</taxon>
    </lineage>
</organism>
<sequence length="248" mass="27005">MATGRKRPSSLPGRILARMFLMLLGFAAGVALFMPWNKLWTSLLVGLDERMPTMRLRWESIDRDGPLGFRVNGLRVAMADTPGSFAFSRAYVRMGLSPLALVRLNTGGSQCELELYRDGTMELEGDFNLTSLLGDTDFKGSIHVAGSVFLPAGATLPQSGWLDIRSQQLVLPDGKTVGDLAFTAEIRGRDMIVRDFSMGSPLAIRTAGRGIIDPTDVYRTAFDLSGELTLGKRSIPYTLSGTLGDAIR</sequence>
<gene>
    <name evidence="2" type="ORF">GKC30_08080</name>
</gene>
<feature type="transmembrane region" description="Helical" evidence="1">
    <location>
        <begin position="15"/>
        <end position="36"/>
    </location>
</feature>
<evidence type="ECO:0008006" key="4">
    <source>
        <dbReference type="Google" id="ProtNLM"/>
    </source>
</evidence>
<keyword evidence="1" id="KW-0812">Transmembrane</keyword>
<dbReference type="RefSeq" id="WP_367614038.1">
    <property type="nucleotide sequence ID" value="NZ_WODC01000004.1"/>
</dbReference>
<dbReference type="Proteomes" id="UP000461162">
    <property type="component" value="Unassembled WGS sequence"/>
</dbReference>